<proteinExistence type="predicted"/>
<keyword evidence="3" id="KW-1185">Reference proteome</keyword>
<evidence type="ECO:0000256" key="1">
    <source>
        <dbReference type="SAM" id="SignalP"/>
    </source>
</evidence>
<reference evidence="2 3" key="1">
    <citation type="journal article" date="2019" name="Emerg. Microbes Infect.">
        <title>Comprehensive subspecies identification of 175 nontuberculous mycobacteria species based on 7547 genomic profiles.</title>
        <authorList>
            <person name="Matsumoto Y."/>
            <person name="Kinjo T."/>
            <person name="Motooka D."/>
            <person name="Nabeya D."/>
            <person name="Jung N."/>
            <person name="Uechi K."/>
            <person name="Horii T."/>
            <person name="Iida T."/>
            <person name="Fujita J."/>
            <person name="Nakamura S."/>
        </authorList>
    </citation>
    <scope>NUCLEOTIDE SEQUENCE [LARGE SCALE GENOMIC DNA]</scope>
    <source>
        <strain evidence="2 3">JCM 6370</strain>
    </source>
</reference>
<accession>A0A7I7UCX1</accession>
<evidence type="ECO:0000313" key="2">
    <source>
        <dbReference type="EMBL" id="BBY79097.1"/>
    </source>
</evidence>
<gene>
    <name evidence="2" type="ORF">MPUL_02550</name>
</gene>
<feature type="signal peptide" evidence="1">
    <location>
        <begin position="1"/>
        <end position="32"/>
    </location>
</feature>
<evidence type="ECO:0000313" key="3">
    <source>
        <dbReference type="Proteomes" id="UP000467252"/>
    </source>
</evidence>
<dbReference type="AlphaFoldDB" id="A0A7I7UCX1"/>
<dbReference type="EMBL" id="AP022599">
    <property type="protein sequence ID" value="BBY79097.1"/>
    <property type="molecule type" value="Genomic_DNA"/>
</dbReference>
<organism evidence="2 3">
    <name type="scientific">Mycolicibacterium pulveris</name>
    <name type="common">Mycobacterium pulveris</name>
    <dbReference type="NCBI Taxonomy" id="36813"/>
    <lineage>
        <taxon>Bacteria</taxon>
        <taxon>Bacillati</taxon>
        <taxon>Actinomycetota</taxon>
        <taxon>Actinomycetes</taxon>
        <taxon>Mycobacteriales</taxon>
        <taxon>Mycobacteriaceae</taxon>
        <taxon>Mycolicibacterium</taxon>
    </lineage>
</organism>
<sequence>MNTNPSLVAGRTRLPAAVLGSAAIALALGALAQPAVSPAEDNEWDVGAYDSCMKSAENRAIKAAITND</sequence>
<protein>
    <submittedName>
        <fullName evidence="2">Uncharacterized protein</fullName>
    </submittedName>
</protein>
<feature type="chain" id="PRO_5039202615" evidence="1">
    <location>
        <begin position="33"/>
        <end position="68"/>
    </location>
</feature>
<dbReference type="Proteomes" id="UP000467252">
    <property type="component" value="Chromosome"/>
</dbReference>
<dbReference type="RefSeq" id="WP_163896673.1">
    <property type="nucleotide sequence ID" value="NZ_AP022599.1"/>
</dbReference>
<keyword evidence="1" id="KW-0732">Signal</keyword>
<name>A0A7I7UCX1_MYCPV</name>